<dbReference type="Pfam" id="PF01464">
    <property type="entry name" value="SLT"/>
    <property type="match status" value="1"/>
</dbReference>
<dbReference type="SUPFAM" id="SSF54106">
    <property type="entry name" value="LysM domain"/>
    <property type="match status" value="1"/>
</dbReference>
<evidence type="ECO:0000313" key="5">
    <source>
        <dbReference type="Proteomes" id="UP000061569"/>
    </source>
</evidence>
<proteinExistence type="inferred from homology"/>
<dbReference type="CDD" id="cd00118">
    <property type="entry name" value="LysM"/>
    <property type="match status" value="1"/>
</dbReference>
<protein>
    <submittedName>
        <fullName evidence="4">Transglycosylase SLT domain/LysM domain</fullName>
    </submittedName>
</protein>
<dbReference type="STRING" id="69.GLE_2132"/>
<organism evidence="4 5">
    <name type="scientific">Lysobacter enzymogenes</name>
    <dbReference type="NCBI Taxonomy" id="69"/>
    <lineage>
        <taxon>Bacteria</taxon>
        <taxon>Pseudomonadati</taxon>
        <taxon>Pseudomonadota</taxon>
        <taxon>Gammaproteobacteria</taxon>
        <taxon>Lysobacterales</taxon>
        <taxon>Lysobacteraceae</taxon>
        <taxon>Lysobacter</taxon>
    </lineage>
</organism>
<sequence>MPAYSRSARAMRVPAGFRAAVAPLAAALALCSLSPQAAALSKRDQAAVDALTQRMQSAETRYQSALVKIRNADPTGRQDSDAALEDMEDVIAACLKQKGCAPTTMLAGYKRLLKANADSVANTDEDAEDAGQLDSDGLAADVPEAARAAALLSDDGQRFVKMVQYNPAVQAGIRRWLTDLRGPLMQSYDNYQYMRQLMWPEFQRAGLPEALLFGIMAKESNGRVHSTSRVGAAGPLQFMFATGKRFGLGDDGSGFDTRYDPKQSAQAAAEYLNERLGQLNNSIEMSLAAYNGGEGRALRINNASGGRNFWDESVYNQFPAETRDYVPMVVAAAWLFLHPREYGLNFAKVDNKLAQLRLSKSSSIYELTICMGGAGSRDGYMRALRNLNPRYQADSYLSAGTTLNATTRMVSLYNRWCTQGKRAELARTLVASDASSAIVRTGPLTVLPAQSAGEDGTLAFAGTSAAGVPVTVATGRPAPAPKAEPKKKATPKDYKIQRGDTLTDVAKKFSCDTRALAKANGLKAPRYAVKPGQRIKLSGCGD</sequence>
<reference evidence="4 5" key="1">
    <citation type="submission" date="2015-11" db="EMBL/GenBank/DDBJ databases">
        <title>Genome sequences of Lysobacter enzymogenes strain C3 and Lysobacter antibioticus ATCC 29479.</title>
        <authorList>
            <person name="Kobayashi D.Y."/>
        </authorList>
    </citation>
    <scope>NUCLEOTIDE SEQUENCE [LARGE SCALE GENOMIC DNA]</scope>
    <source>
        <strain evidence="4 5">C3</strain>
    </source>
</reference>
<dbReference type="SMART" id="SM00257">
    <property type="entry name" value="LysM"/>
    <property type="match status" value="1"/>
</dbReference>
<feature type="domain" description="LysM" evidence="3">
    <location>
        <begin position="492"/>
        <end position="537"/>
    </location>
</feature>
<dbReference type="Proteomes" id="UP000061569">
    <property type="component" value="Chromosome"/>
</dbReference>
<evidence type="ECO:0000256" key="1">
    <source>
        <dbReference type="ARBA" id="ARBA00007734"/>
    </source>
</evidence>
<dbReference type="SUPFAM" id="SSF53955">
    <property type="entry name" value="Lysozyme-like"/>
    <property type="match status" value="1"/>
</dbReference>
<dbReference type="EMBL" id="CP013140">
    <property type="protein sequence ID" value="ALN57482.1"/>
    <property type="molecule type" value="Genomic_DNA"/>
</dbReference>
<gene>
    <name evidence="4" type="ORF">GLE_2132</name>
</gene>
<dbReference type="PANTHER" id="PTHR37423">
    <property type="entry name" value="SOLUBLE LYTIC MUREIN TRANSGLYCOSYLASE-RELATED"/>
    <property type="match status" value="1"/>
</dbReference>
<accession>A0A0S2DG39</accession>
<dbReference type="Pfam" id="PF01476">
    <property type="entry name" value="LysM"/>
    <property type="match status" value="1"/>
</dbReference>
<dbReference type="InterPro" id="IPR008258">
    <property type="entry name" value="Transglycosylase_SLT_dom_1"/>
</dbReference>
<dbReference type="PROSITE" id="PS51782">
    <property type="entry name" value="LYSM"/>
    <property type="match status" value="1"/>
</dbReference>
<feature type="chain" id="PRO_5006595115" evidence="2">
    <location>
        <begin position="38"/>
        <end position="542"/>
    </location>
</feature>
<evidence type="ECO:0000313" key="4">
    <source>
        <dbReference type="EMBL" id="ALN57482.1"/>
    </source>
</evidence>
<keyword evidence="2" id="KW-0732">Signal</keyword>
<evidence type="ECO:0000256" key="2">
    <source>
        <dbReference type="SAM" id="SignalP"/>
    </source>
</evidence>
<dbReference type="AlphaFoldDB" id="A0A0S2DG39"/>
<dbReference type="Gene3D" id="3.10.350.10">
    <property type="entry name" value="LysM domain"/>
    <property type="match status" value="1"/>
</dbReference>
<dbReference type="KEGG" id="lez:GLE_2132"/>
<comment type="similarity">
    <text evidence="1">Belongs to the transglycosylase Slt family.</text>
</comment>
<dbReference type="Gene3D" id="1.10.530.10">
    <property type="match status" value="1"/>
</dbReference>
<evidence type="ECO:0000259" key="3">
    <source>
        <dbReference type="PROSITE" id="PS51782"/>
    </source>
</evidence>
<dbReference type="InterPro" id="IPR018392">
    <property type="entry name" value="LysM"/>
</dbReference>
<dbReference type="InterPro" id="IPR023346">
    <property type="entry name" value="Lysozyme-like_dom_sf"/>
</dbReference>
<name>A0A0S2DG39_LYSEN</name>
<dbReference type="InterPro" id="IPR036779">
    <property type="entry name" value="LysM_dom_sf"/>
</dbReference>
<dbReference type="PATRIC" id="fig|69.6.peg.2096"/>
<feature type="signal peptide" evidence="2">
    <location>
        <begin position="1"/>
        <end position="37"/>
    </location>
</feature>
<dbReference type="PANTHER" id="PTHR37423:SF2">
    <property type="entry name" value="MEMBRANE-BOUND LYTIC MUREIN TRANSGLYCOSYLASE C"/>
    <property type="match status" value="1"/>
</dbReference>